<keyword evidence="20" id="KW-1185">Reference proteome</keyword>
<keyword evidence="15" id="KW-1133">Transmembrane helix</keyword>
<evidence type="ECO:0000256" key="4">
    <source>
        <dbReference type="ARBA" id="ARBA00022452"/>
    </source>
</evidence>
<evidence type="ECO:0000256" key="5">
    <source>
        <dbReference type="ARBA" id="ARBA00022597"/>
    </source>
</evidence>
<name>A0A7W2M649_9FLAO</name>
<keyword evidence="13" id="KW-0998">Cell outer membrane</keyword>
<evidence type="ECO:0000259" key="18">
    <source>
        <dbReference type="Pfam" id="PF22461"/>
    </source>
</evidence>
<keyword evidence="4" id="KW-1134">Transmembrane beta strand</keyword>
<gene>
    <name evidence="19" type="ORF">H3Z82_11630</name>
</gene>
<dbReference type="Pfam" id="PF22461">
    <property type="entry name" value="SLBB_2"/>
    <property type="match status" value="1"/>
</dbReference>
<evidence type="ECO:0000256" key="9">
    <source>
        <dbReference type="ARBA" id="ARBA00023065"/>
    </source>
</evidence>
<keyword evidence="12" id="KW-0564">Palmitate</keyword>
<evidence type="ECO:0000313" key="20">
    <source>
        <dbReference type="Proteomes" id="UP000541857"/>
    </source>
</evidence>
<dbReference type="Pfam" id="PF02563">
    <property type="entry name" value="Poly_export"/>
    <property type="match status" value="1"/>
</dbReference>
<proteinExistence type="inferred from homology"/>
<dbReference type="AlphaFoldDB" id="A0A7W2M649"/>
<comment type="similarity">
    <text evidence="2">Belongs to the BexD/CtrA/VexA family.</text>
</comment>
<dbReference type="PANTHER" id="PTHR33619">
    <property type="entry name" value="POLYSACCHARIDE EXPORT PROTEIN GFCE-RELATED"/>
    <property type="match status" value="1"/>
</dbReference>
<dbReference type="InterPro" id="IPR049712">
    <property type="entry name" value="Poly_export"/>
</dbReference>
<keyword evidence="7 16" id="KW-0732">Signal</keyword>
<keyword evidence="8" id="KW-0625">Polysaccharide transport</keyword>
<sequence length="253" mass="27940">MKHLLLFLSALFLLSSCASKKEILYLQDIETKGSREIPYQTPNIQPNDILKITVESLSPEAALPYNKMASKAQPTSNLEIMQLDGYVVSLNNTIGFPVLGTISTKNKTTEELEEFIKNKLTSEGHLLDARVNVRLINAKVTILGEVNKPGTFNYTDQNMTLLQALGIAGDLTINGERKDILMTREVDGIRKVTHIDLTSAEFMNSEFYFIKPNDLIVVNPNDPKVKSSGFVGNVGTVATVISLVLSITILLTR</sequence>
<comment type="caution">
    <text evidence="19">The sequence shown here is derived from an EMBL/GenBank/DDBJ whole genome shotgun (WGS) entry which is preliminary data.</text>
</comment>
<reference evidence="19 20" key="1">
    <citation type="submission" date="2020-07" db="EMBL/GenBank/DDBJ databases">
        <title>Bacterium isolated from marine sediment.</title>
        <authorList>
            <person name="Shang D."/>
        </authorList>
    </citation>
    <scope>NUCLEOTIDE SEQUENCE [LARGE SCALE GENOMIC DNA]</scope>
    <source>
        <strain evidence="19 20">F6074</strain>
    </source>
</reference>
<evidence type="ECO:0000256" key="8">
    <source>
        <dbReference type="ARBA" id="ARBA00023047"/>
    </source>
</evidence>
<dbReference type="GO" id="GO:0046930">
    <property type="term" value="C:pore complex"/>
    <property type="evidence" value="ECO:0007669"/>
    <property type="project" value="UniProtKB-KW"/>
</dbReference>
<feature type="domain" description="Polysaccharide export protein N-terminal" evidence="17">
    <location>
        <begin position="43"/>
        <end position="135"/>
    </location>
</feature>
<dbReference type="GO" id="GO:0015288">
    <property type="term" value="F:porin activity"/>
    <property type="evidence" value="ECO:0007669"/>
    <property type="project" value="UniProtKB-KW"/>
</dbReference>
<keyword evidence="14" id="KW-0449">Lipoprotein</keyword>
<keyword evidence="11 15" id="KW-0472">Membrane</keyword>
<dbReference type="Proteomes" id="UP000541857">
    <property type="component" value="Unassembled WGS sequence"/>
</dbReference>
<dbReference type="RefSeq" id="WP_182205676.1">
    <property type="nucleotide sequence ID" value="NZ_JACGLT010000008.1"/>
</dbReference>
<feature type="domain" description="SLBB" evidence="18">
    <location>
        <begin position="139"/>
        <end position="218"/>
    </location>
</feature>
<evidence type="ECO:0000313" key="19">
    <source>
        <dbReference type="EMBL" id="MBA6153380.1"/>
    </source>
</evidence>
<evidence type="ECO:0000256" key="3">
    <source>
        <dbReference type="ARBA" id="ARBA00022448"/>
    </source>
</evidence>
<dbReference type="Gene3D" id="3.10.560.10">
    <property type="entry name" value="Outer membrane lipoprotein wza domain like"/>
    <property type="match status" value="2"/>
</dbReference>
<keyword evidence="5" id="KW-0762">Sugar transport</keyword>
<evidence type="ECO:0000256" key="15">
    <source>
        <dbReference type="SAM" id="Phobius"/>
    </source>
</evidence>
<organism evidence="19 20">
    <name type="scientific">Gelidibacter maritimus</name>
    <dbReference type="NCBI Taxonomy" id="2761487"/>
    <lineage>
        <taxon>Bacteria</taxon>
        <taxon>Pseudomonadati</taxon>
        <taxon>Bacteroidota</taxon>
        <taxon>Flavobacteriia</taxon>
        <taxon>Flavobacteriales</taxon>
        <taxon>Flavobacteriaceae</taxon>
        <taxon>Gelidibacter</taxon>
    </lineage>
</organism>
<evidence type="ECO:0000256" key="6">
    <source>
        <dbReference type="ARBA" id="ARBA00022692"/>
    </source>
</evidence>
<evidence type="ECO:0000256" key="1">
    <source>
        <dbReference type="ARBA" id="ARBA00004571"/>
    </source>
</evidence>
<dbReference type="EMBL" id="JACGLT010000008">
    <property type="protein sequence ID" value="MBA6153380.1"/>
    <property type="molecule type" value="Genomic_DNA"/>
</dbReference>
<evidence type="ECO:0000256" key="16">
    <source>
        <dbReference type="SAM" id="SignalP"/>
    </source>
</evidence>
<evidence type="ECO:0000256" key="2">
    <source>
        <dbReference type="ARBA" id="ARBA00009450"/>
    </source>
</evidence>
<comment type="subcellular location">
    <subcellularLocation>
        <location evidence="1">Cell outer membrane</location>
        <topology evidence="1">Multi-pass membrane protein</topology>
    </subcellularLocation>
</comment>
<keyword evidence="9" id="KW-0406">Ion transport</keyword>
<feature type="chain" id="PRO_5030658740" evidence="16">
    <location>
        <begin position="21"/>
        <end position="253"/>
    </location>
</feature>
<dbReference type="GO" id="GO:0006811">
    <property type="term" value="P:monoatomic ion transport"/>
    <property type="evidence" value="ECO:0007669"/>
    <property type="project" value="UniProtKB-KW"/>
</dbReference>
<feature type="signal peptide" evidence="16">
    <location>
        <begin position="1"/>
        <end position="20"/>
    </location>
</feature>
<dbReference type="Gene3D" id="3.30.1950.10">
    <property type="entry name" value="wza like domain"/>
    <property type="match status" value="1"/>
</dbReference>
<dbReference type="InterPro" id="IPR003715">
    <property type="entry name" value="Poly_export_N"/>
</dbReference>
<keyword evidence="10" id="KW-0626">Porin</keyword>
<evidence type="ECO:0000259" key="17">
    <source>
        <dbReference type="Pfam" id="PF02563"/>
    </source>
</evidence>
<dbReference type="PANTHER" id="PTHR33619:SF3">
    <property type="entry name" value="POLYSACCHARIDE EXPORT PROTEIN GFCE-RELATED"/>
    <property type="match status" value="1"/>
</dbReference>
<evidence type="ECO:0000256" key="12">
    <source>
        <dbReference type="ARBA" id="ARBA00023139"/>
    </source>
</evidence>
<evidence type="ECO:0000256" key="7">
    <source>
        <dbReference type="ARBA" id="ARBA00022729"/>
    </source>
</evidence>
<evidence type="ECO:0000256" key="10">
    <source>
        <dbReference type="ARBA" id="ARBA00023114"/>
    </source>
</evidence>
<evidence type="ECO:0000256" key="14">
    <source>
        <dbReference type="ARBA" id="ARBA00023288"/>
    </source>
</evidence>
<keyword evidence="3" id="KW-0813">Transport</keyword>
<accession>A0A7W2M649</accession>
<protein>
    <submittedName>
        <fullName evidence="19">Polysaccharide biosynthesis/export family protein</fullName>
    </submittedName>
</protein>
<dbReference type="GO" id="GO:0015159">
    <property type="term" value="F:polysaccharide transmembrane transporter activity"/>
    <property type="evidence" value="ECO:0007669"/>
    <property type="project" value="InterPro"/>
</dbReference>
<evidence type="ECO:0000256" key="13">
    <source>
        <dbReference type="ARBA" id="ARBA00023237"/>
    </source>
</evidence>
<dbReference type="GO" id="GO:0009279">
    <property type="term" value="C:cell outer membrane"/>
    <property type="evidence" value="ECO:0007669"/>
    <property type="project" value="UniProtKB-SubCell"/>
</dbReference>
<feature type="transmembrane region" description="Helical" evidence="15">
    <location>
        <begin position="230"/>
        <end position="251"/>
    </location>
</feature>
<keyword evidence="6 15" id="KW-0812">Transmembrane</keyword>
<dbReference type="PROSITE" id="PS51257">
    <property type="entry name" value="PROKAR_LIPOPROTEIN"/>
    <property type="match status" value="1"/>
</dbReference>
<dbReference type="InterPro" id="IPR054765">
    <property type="entry name" value="SLBB_dom"/>
</dbReference>
<evidence type="ECO:0000256" key="11">
    <source>
        <dbReference type="ARBA" id="ARBA00023136"/>
    </source>
</evidence>